<keyword evidence="2" id="KW-0472">Membrane</keyword>
<gene>
    <name evidence="3" type="ORF">AMAG_04159</name>
</gene>
<proteinExistence type="predicted"/>
<organism evidence="3 4">
    <name type="scientific">Allomyces macrogynus (strain ATCC 38327)</name>
    <name type="common">Allomyces javanicus var. macrogynus</name>
    <dbReference type="NCBI Taxonomy" id="578462"/>
    <lineage>
        <taxon>Eukaryota</taxon>
        <taxon>Fungi</taxon>
        <taxon>Fungi incertae sedis</taxon>
        <taxon>Blastocladiomycota</taxon>
        <taxon>Blastocladiomycetes</taxon>
        <taxon>Blastocladiales</taxon>
        <taxon>Blastocladiaceae</taxon>
        <taxon>Allomyces</taxon>
    </lineage>
</organism>
<protein>
    <recommendedName>
        <fullName evidence="5">Ubiquitin-like domain-containing protein</fullName>
    </recommendedName>
</protein>
<keyword evidence="2" id="KW-1133">Transmembrane helix</keyword>
<feature type="transmembrane region" description="Helical" evidence="2">
    <location>
        <begin position="337"/>
        <end position="357"/>
    </location>
</feature>
<feature type="region of interest" description="Disordered" evidence="1">
    <location>
        <begin position="273"/>
        <end position="309"/>
    </location>
</feature>
<evidence type="ECO:0008006" key="5">
    <source>
        <dbReference type="Google" id="ProtNLM"/>
    </source>
</evidence>
<sequence length="473" mass="50526">MAELHASGADAPHTSVADLPITIRLHATILPTPAAPDARLQQDIQLELAWSALGRAWIAPAAWWTAGHVRRHLDSHNVYQSMRLMFGGRILDEDDRLVDVLAPLLPLTPLAARETAAPVVVTFHGQQQEQQQQHPIVTPLSAPVPSLHASRSPLAGPRSAPPRATTTSSPAFTTAASRDPAPVPSLPSPAPAAPTAPPADATAFYHEYYRLNVKSHLEVFAFLARTRPALAAEVLLPHVPRPPGTESSWDPSAIAFAAVDLLRSGSAPTTMAQIERQSGLPMPPTRTRTARSSSLPPPPPRPAPAPAPAAAAAVPRGIRAFNGNDSWFFQPPPPFRVVLRFFATFFVQVLKWAFVLVLFGRHLDERTHFILYTLGFVVIFLGMTPVARHASRAHRQIQQGIRAWFLPAPSEDGTQAAPPNTVVTAVASFVLSIVPGSHPLDPATSAAEHLAAAEEMERMAAAAGGGAQPAGVM</sequence>
<reference evidence="3 4" key="1">
    <citation type="submission" date="2009-11" db="EMBL/GenBank/DDBJ databases">
        <title>Annotation of Allomyces macrogynus ATCC 38327.</title>
        <authorList>
            <consortium name="The Broad Institute Genome Sequencing Platform"/>
            <person name="Russ C."/>
            <person name="Cuomo C."/>
            <person name="Burger G."/>
            <person name="Gray M.W."/>
            <person name="Holland P.W.H."/>
            <person name="King N."/>
            <person name="Lang F.B.F."/>
            <person name="Roger A.J."/>
            <person name="Ruiz-Trillo I."/>
            <person name="Young S.K."/>
            <person name="Zeng Q."/>
            <person name="Gargeya S."/>
            <person name="Fitzgerald M."/>
            <person name="Haas B."/>
            <person name="Abouelleil A."/>
            <person name="Alvarado L."/>
            <person name="Arachchi H.M."/>
            <person name="Berlin A."/>
            <person name="Chapman S.B."/>
            <person name="Gearin G."/>
            <person name="Goldberg J."/>
            <person name="Griggs A."/>
            <person name="Gujja S."/>
            <person name="Hansen M."/>
            <person name="Heiman D."/>
            <person name="Howarth C."/>
            <person name="Larimer J."/>
            <person name="Lui A."/>
            <person name="MacDonald P.J.P."/>
            <person name="McCowen C."/>
            <person name="Montmayeur A."/>
            <person name="Murphy C."/>
            <person name="Neiman D."/>
            <person name="Pearson M."/>
            <person name="Priest M."/>
            <person name="Roberts A."/>
            <person name="Saif S."/>
            <person name="Shea T."/>
            <person name="Sisk P."/>
            <person name="Stolte C."/>
            <person name="Sykes S."/>
            <person name="Wortman J."/>
            <person name="Nusbaum C."/>
            <person name="Birren B."/>
        </authorList>
    </citation>
    <scope>NUCLEOTIDE SEQUENCE [LARGE SCALE GENOMIC DNA]</scope>
    <source>
        <strain evidence="3 4">ATCC 38327</strain>
    </source>
</reference>
<keyword evidence="2" id="KW-0812">Transmembrane</keyword>
<feature type="compositionally biased region" description="Low complexity" evidence="1">
    <location>
        <begin position="285"/>
        <end position="294"/>
    </location>
</feature>
<dbReference type="VEuPathDB" id="FungiDB:AMAG_04159"/>
<evidence type="ECO:0000256" key="1">
    <source>
        <dbReference type="SAM" id="MobiDB-lite"/>
    </source>
</evidence>
<name>A0A0L0S8B0_ALLM3</name>
<dbReference type="Proteomes" id="UP000054350">
    <property type="component" value="Unassembled WGS sequence"/>
</dbReference>
<accession>A0A0L0S8B0</accession>
<evidence type="ECO:0000313" key="4">
    <source>
        <dbReference type="Proteomes" id="UP000054350"/>
    </source>
</evidence>
<dbReference type="AlphaFoldDB" id="A0A0L0S8B0"/>
<keyword evidence="4" id="KW-1185">Reference proteome</keyword>
<reference evidence="4" key="2">
    <citation type="submission" date="2009-11" db="EMBL/GenBank/DDBJ databases">
        <title>The Genome Sequence of Allomyces macrogynus strain ATCC 38327.</title>
        <authorList>
            <consortium name="The Broad Institute Genome Sequencing Platform"/>
            <person name="Russ C."/>
            <person name="Cuomo C."/>
            <person name="Shea T."/>
            <person name="Young S.K."/>
            <person name="Zeng Q."/>
            <person name="Koehrsen M."/>
            <person name="Haas B."/>
            <person name="Borodovsky M."/>
            <person name="Guigo R."/>
            <person name="Alvarado L."/>
            <person name="Berlin A."/>
            <person name="Borenstein D."/>
            <person name="Chen Z."/>
            <person name="Engels R."/>
            <person name="Freedman E."/>
            <person name="Gellesch M."/>
            <person name="Goldberg J."/>
            <person name="Griggs A."/>
            <person name="Gujja S."/>
            <person name="Heiman D."/>
            <person name="Hepburn T."/>
            <person name="Howarth C."/>
            <person name="Jen D."/>
            <person name="Larson L."/>
            <person name="Lewis B."/>
            <person name="Mehta T."/>
            <person name="Park D."/>
            <person name="Pearson M."/>
            <person name="Roberts A."/>
            <person name="Saif S."/>
            <person name="Shenoy N."/>
            <person name="Sisk P."/>
            <person name="Stolte C."/>
            <person name="Sykes S."/>
            <person name="Walk T."/>
            <person name="White J."/>
            <person name="Yandava C."/>
            <person name="Burger G."/>
            <person name="Gray M.W."/>
            <person name="Holland P.W.H."/>
            <person name="King N."/>
            <person name="Lang F.B.F."/>
            <person name="Roger A.J."/>
            <person name="Ruiz-Trillo I."/>
            <person name="Lander E."/>
            <person name="Nusbaum C."/>
        </authorList>
    </citation>
    <scope>NUCLEOTIDE SEQUENCE [LARGE SCALE GENOMIC DNA]</scope>
    <source>
        <strain evidence="4">ATCC 38327</strain>
    </source>
</reference>
<feature type="compositionally biased region" description="Low complexity" evidence="1">
    <location>
        <begin position="157"/>
        <end position="180"/>
    </location>
</feature>
<dbReference type="EMBL" id="GG745333">
    <property type="protein sequence ID" value="KNE58594.1"/>
    <property type="molecule type" value="Genomic_DNA"/>
</dbReference>
<feature type="region of interest" description="Disordered" evidence="1">
    <location>
        <begin position="140"/>
        <end position="197"/>
    </location>
</feature>
<evidence type="ECO:0000256" key="2">
    <source>
        <dbReference type="SAM" id="Phobius"/>
    </source>
</evidence>
<feature type="transmembrane region" description="Helical" evidence="2">
    <location>
        <begin position="369"/>
        <end position="387"/>
    </location>
</feature>
<feature type="compositionally biased region" description="Pro residues" evidence="1">
    <location>
        <begin position="181"/>
        <end position="197"/>
    </location>
</feature>
<feature type="compositionally biased region" description="Pro residues" evidence="1">
    <location>
        <begin position="295"/>
        <end position="307"/>
    </location>
</feature>
<evidence type="ECO:0000313" key="3">
    <source>
        <dbReference type="EMBL" id="KNE58594.1"/>
    </source>
</evidence>